<sequence length="52" mass="5266">MLPGFAHYSTVGGSAVGGGVVPVSDYSYSSPYSQYTTSYGTYGYGAGGLLSK</sequence>
<proteinExistence type="predicted"/>
<dbReference type="AlphaFoldDB" id="A0A067QJA1"/>
<keyword evidence="2" id="KW-1185">Reference proteome</keyword>
<gene>
    <name evidence="1" type="ORF">L798_02733</name>
</gene>
<evidence type="ECO:0000313" key="2">
    <source>
        <dbReference type="Proteomes" id="UP000027135"/>
    </source>
</evidence>
<protein>
    <submittedName>
        <fullName evidence="1">Uncharacterized protein</fullName>
    </submittedName>
</protein>
<reference evidence="1 2" key="1">
    <citation type="journal article" date="2014" name="Nat. Commun.">
        <title>Molecular traces of alternative social organization in a termite genome.</title>
        <authorList>
            <person name="Terrapon N."/>
            <person name="Li C."/>
            <person name="Robertson H.M."/>
            <person name="Ji L."/>
            <person name="Meng X."/>
            <person name="Booth W."/>
            <person name="Chen Z."/>
            <person name="Childers C.P."/>
            <person name="Glastad K.M."/>
            <person name="Gokhale K."/>
            <person name="Gowin J."/>
            <person name="Gronenberg W."/>
            <person name="Hermansen R.A."/>
            <person name="Hu H."/>
            <person name="Hunt B.G."/>
            <person name="Huylmans A.K."/>
            <person name="Khalil S.M."/>
            <person name="Mitchell R.D."/>
            <person name="Munoz-Torres M.C."/>
            <person name="Mustard J.A."/>
            <person name="Pan H."/>
            <person name="Reese J.T."/>
            <person name="Scharf M.E."/>
            <person name="Sun F."/>
            <person name="Vogel H."/>
            <person name="Xiao J."/>
            <person name="Yang W."/>
            <person name="Yang Z."/>
            <person name="Yang Z."/>
            <person name="Zhou J."/>
            <person name="Zhu J."/>
            <person name="Brent C.S."/>
            <person name="Elsik C.G."/>
            <person name="Goodisman M.A."/>
            <person name="Liberles D.A."/>
            <person name="Roe R.M."/>
            <person name="Vargo E.L."/>
            <person name="Vilcinskas A."/>
            <person name="Wang J."/>
            <person name="Bornberg-Bauer E."/>
            <person name="Korb J."/>
            <person name="Zhang G."/>
            <person name="Liebig J."/>
        </authorList>
    </citation>
    <scope>NUCLEOTIDE SEQUENCE [LARGE SCALE GENOMIC DNA]</scope>
    <source>
        <tissue evidence="1">Whole organism</tissue>
    </source>
</reference>
<dbReference type="Proteomes" id="UP000027135">
    <property type="component" value="Unassembled WGS sequence"/>
</dbReference>
<evidence type="ECO:0000313" key="1">
    <source>
        <dbReference type="EMBL" id="KDR07644.1"/>
    </source>
</evidence>
<accession>A0A067QJA1</accession>
<organism evidence="1 2">
    <name type="scientific">Zootermopsis nevadensis</name>
    <name type="common">Dampwood termite</name>
    <dbReference type="NCBI Taxonomy" id="136037"/>
    <lineage>
        <taxon>Eukaryota</taxon>
        <taxon>Metazoa</taxon>
        <taxon>Ecdysozoa</taxon>
        <taxon>Arthropoda</taxon>
        <taxon>Hexapoda</taxon>
        <taxon>Insecta</taxon>
        <taxon>Pterygota</taxon>
        <taxon>Neoptera</taxon>
        <taxon>Polyneoptera</taxon>
        <taxon>Dictyoptera</taxon>
        <taxon>Blattodea</taxon>
        <taxon>Blattoidea</taxon>
        <taxon>Termitoidae</taxon>
        <taxon>Termopsidae</taxon>
        <taxon>Zootermopsis</taxon>
    </lineage>
</organism>
<name>A0A067QJA1_ZOONE</name>
<dbReference type="EMBL" id="KK853434">
    <property type="protein sequence ID" value="KDR07644.1"/>
    <property type="molecule type" value="Genomic_DNA"/>
</dbReference>
<dbReference type="InParanoid" id="A0A067QJA1"/>